<dbReference type="AlphaFoldDB" id="A0AAN7SEJ3"/>
<keyword evidence="7" id="KW-0732">Signal</keyword>
<dbReference type="Proteomes" id="UP001353858">
    <property type="component" value="Unassembled WGS sequence"/>
</dbReference>
<evidence type="ECO:0000256" key="5">
    <source>
        <dbReference type="ARBA" id="ARBA00017611"/>
    </source>
</evidence>
<dbReference type="GO" id="GO:0008250">
    <property type="term" value="C:oligosaccharyltransferase complex"/>
    <property type="evidence" value="ECO:0007669"/>
    <property type="project" value="UniProtKB-UniRule"/>
</dbReference>
<feature type="transmembrane region" description="Helical" evidence="11">
    <location>
        <begin position="366"/>
        <end position="387"/>
    </location>
</feature>
<keyword evidence="8 11" id="KW-0256">Endoplasmic reticulum</keyword>
<protein>
    <recommendedName>
        <fullName evidence="5 11">Dolichyl-diphosphooligosaccharide--protein glycosyltransferase subunit 1</fullName>
    </recommendedName>
</protein>
<evidence type="ECO:0000256" key="6">
    <source>
        <dbReference type="ARBA" id="ARBA00022692"/>
    </source>
</evidence>
<dbReference type="PANTHER" id="PTHR21049:SF0">
    <property type="entry name" value="DOLICHYL-DIPHOSPHOOLIGOSACCHARIDE--PROTEIN GLYCOSYLTRANSFERASE SUBUNIT 1"/>
    <property type="match status" value="1"/>
</dbReference>
<keyword evidence="6 11" id="KW-0812">Transmembrane</keyword>
<name>A0AAN7SEJ3_9COLE</name>
<sequence>MYNNATTSVNQFVYSVDPNVNDFIITFKTEDNVILSYRKQSLSAPYEFLVLLHKKVVMFEKVTIKIEVLYLNHIKPIVTDIMGSTQHVVYTGNLCFYSPYETLKLASQILFNSLENLQISHISKHITKKSLKYFHKNVKPYTFVLLKMVYSDSNPFFRITQLERTIDVSHYGKIGVEDKITLHNEGRKFFGTVDIHQNPQHKKASGWFYTHLPASAENIQYKDEIGNSSKSKVFHYRNYKTLAFKPRYPLLSGWKTVYILKYQVPTIEYLYRLDAFRFKLQMRTVDHILNDVVTKEALVKIVLPESAIGVKVKIPDQFVSRLDEKSFSNLNRHIIVLNGSNVYENQVDDFVVEYFYSQYYLFRVPFTYSIFIQCFFIVIIFFVHVTID</sequence>
<dbReference type="InterPro" id="IPR007676">
    <property type="entry name" value="Ribophorin_I"/>
</dbReference>
<comment type="caution">
    <text evidence="12">The sequence shown here is derived from an EMBL/GenBank/DDBJ whole genome shotgun (WGS) entry which is preliminary data.</text>
</comment>
<gene>
    <name evidence="12" type="ORF">RN001_011446</name>
</gene>
<dbReference type="PANTHER" id="PTHR21049">
    <property type="entry name" value="RIBOPHORIN I"/>
    <property type="match status" value="1"/>
</dbReference>
<dbReference type="Pfam" id="PF04597">
    <property type="entry name" value="Ribophorin_I"/>
    <property type="match status" value="1"/>
</dbReference>
<keyword evidence="9 11" id="KW-1133">Transmembrane helix</keyword>
<evidence type="ECO:0000256" key="9">
    <source>
        <dbReference type="ARBA" id="ARBA00022989"/>
    </source>
</evidence>
<dbReference type="GO" id="GO:0018279">
    <property type="term" value="P:protein N-linked glycosylation via asparagine"/>
    <property type="evidence" value="ECO:0007669"/>
    <property type="project" value="TreeGrafter"/>
</dbReference>
<dbReference type="EMBL" id="JARPUR010000005">
    <property type="protein sequence ID" value="KAK4875024.1"/>
    <property type="molecule type" value="Genomic_DNA"/>
</dbReference>
<comment type="subunit">
    <text evidence="11">Component of the oligosaccharyltransferase (OST) complex.</text>
</comment>
<evidence type="ECO:0000256" key="8">
    <source>
        <dbReference type="ARBA" id="ARBA00022824"/>
    </source>
</evidence>
<evidence type="ECO:0000256" key="1">
    <source>
        <dbReference type="ARBA" id="ARBA00002791"/>
    </source>
</evidence>
<keyword evidence="10 11" id="KW-0472">Membrane</keyword>
<accession>A0AAN7SEJ3</accession>
<comment type="similarity">
    <text evidence="4 11">Belongs to the OST1 family.</text>
</comment>
<evidence type="ECO:0000256" key="11">
    <source>
        <dbReference type="RuleBase" id="RU361143"/>
    </source>
</evidence>
<evidence type="ECO:0000256" key="10">
    <source>
        <dbReference type="ARBA" id="ARBA00023136"/>
    </source>
</evidence>
<proteinExistence type="inferred from homology"/>
<evidence type="ECO:0000256" key="4">
    <source>
        <dbReference type="ARBA" id="ARBA00008905"/>
    </source>
</evidence>
<evidence type="ECO:0000256" key="2">
    <source>
        <dbReference type="ARBA" id="ARBA00004115"/>
    </source>
</evidence>
<organism evidence="12 13">
    <name type="scientific">Aquatica leii</name>
    <dbReference type="NCBI Taxonomy" id="1421715"/>
    <lineage>
        <taxon>Eukaryota</taxon>
        <taxon>Metazoa</taxon>
        <taxon>Ecdysozoa</taxon>
        <taxon>Arthropoda</taxon>
        <taxon>Hexapoda</taxon>
        <taxon>Insecta</taxon>
        <taxon>Pterygota</taxon>
        <taxon>Neoptera</taxon>
        <taxon>Endopterygota</taxon>
        <taxon>Coleoptera</taxon>
        <taxon>Polyphaga</taxon>
        <taxon>Elateriformia</taxon>
        <taxon>Elateroidea</taxon>
        <taxon>Lampyridae</taxon>
        <taxon>Luciolinae</taxon>
        <taxon>Aquatica</taxon>
    </lineage>
</organism>
<evidence type="ECO:0000313" key="12">
    <source>
        <dbReference type="EMBL" id="KAK4875024.1"/>
    </source>
</evidence>
<evidence type="ECO:0000256" key="3">
    <source>
        <dbReference type="ARBA" id="ARBA00004922"/>
    </source>
</evidence>
<comment type="subcellular location">
    <subcellularLocation>
        <location evidence="2 11">Endoplasmic reticulum membrane</location>
        <topology evidence="2 11">Single-pass type I membrane protein</topology>
    </subcellularLocation>
</comment>
<reference evidence="13" key="1">
    <citation type="submission" date="2023-01" db="EMBL/GenBank/DDBJ databases">
        <title>Key to firefly adult light organ development and bioluminescence: homeobox transcription factors regulate luciferase expression and transportation to peroxisome.</title>
        <authorList>
            <person name="Fu X."/>
        </authorList>
    </citation>
    <scope>NUCLEOTIDE SEQUENCE [LARGE SCALE GENOMIC DNA]</scope>
</reference>
<keyword evidence="13" id="KW-1185">Reference proteome</keyword>
<evidence type="ECO:0000256" key="7">
    <source>
        <dbReference type="ARBA" id="ARBA00022729"/>
    </source>
</evidence>
<comment type="function">
    <text evidence="1 11">Subunit of the oligosaccharyl transferase (OST) complex that catalyzes the initial transfer of a defined glycan (Glc(3)Man(9)GlcNAc(2) in eukaryotes) from the lipid carrier dolichol-pyrophosphate to an asparagine residue within an Asn-X-Ser/Thr consensus motif in nascent polypeptide chains, the first step in protein N-glycosylation. N-glycosylation occurs cotranslationally and the complex associates with the Sec61 complex at the channel-forming translocon complex that mediates protein translocation across the endoplasmic reticulum (ER). All subunits are required for a maximal enzyme activity.</text>
</comment>
<evidence type="ECO:0000313" key="13">
    <source>
        <dbReference type="Proteomes" id="UP001353858"/>
    </source>
</evidence>
<comment type="pathway">
    <text evidence="3 11">Protein modification; protein glycosylation.</text>
</comment>